<evidence type="ECO:0000256" key="1">
    <source>
        <dbReference type="ARBA" id="ARBA00001957"/>
    </source>
</evidence>
<dbReference type="SUPFAM" id="SSF53474">
    <property type="entry name" value="alpha/beta-Hydrolases"/>
    <property type="match status" value="1"/>
</dbReference>
<proteinExistence type="predicted"/>
<dbReference type="InterPro" id="IPR057737">
    <property type="entry name" value="Condensation_MtbB-like"/>
</dbReference>
<dbReference type="SUPFAM" id="SSF47336">
    <property type="entry name" value="ACP-like"/>
    <property type="match status" value="1"/>
</dbReference>
<dbReference type="InterPro" id="IPR001031">
    <property type="entry name" value="Thioesterase"/>
</dbReference>
<dbReference type="InterPro" id="IPR042099">
    <property type="entry name" value="ANL_N_sf"/>
</dbReference>
<dbReference type="GO" id="GO:0017000">
    <property type="term" value="P:antibiotic biosynthetic process"/>
    <property type="evidence" value="ECO:0007669"/>
    <property type="project" value="UniProtKB-KW"/>
</dbReference>
<dbReference type="Proteomes" id="UP001182303">
    <property type="component" value="Unassembled WGS sequence"/>
</dbReference>
<dbReference type="Gene3D" id="3.30.559.10">
    <property type="entry name" value="Chloramphenicol acetyltransferase-like domain"/>
    <property type="match status" value="1"/>
</dbReference>
<dbReference type="CDD" id="cd02440">
    <property type="entry name" value="AdoMet_MTases"/>
    <property type="match status" value="1"/>
</dbReference>
<dbReference type="GO" id="GO:0043041">
    <property type="term" value="P:amino acid activation for nonribosomal peptide biosynthetic process"/>
    <property type="evidence" value="ECO:0007669"/>
    <property type="project" value="TreeGrafter"/>
</dbReference>
<dbReference type="NCBIfam" id="TIGR01733">
    <property type="entry name" value="AA-adenyl-dom"/>
    <property type="match status" value="1"/>
</dbReference>
<dbReference type="GO" id="GO:0016874">
    <property type="term" value="F:ligase activity"/>
    <property type="evidence" value="ECO:0007669"/>
    <property type="project" value="UniProtKB-KW"/>
</dbReference>
<dbReference type="Pfam" id="PF00501">
    <property type="entry name" value="AMP-binding"/>
    <property type="match status" value="1"/>
</dbReference>
<keyword evidence="7" id="KW-0175">Coiled coil</keyword>
<dbReference type="GO" id="GO:0005737">
    <property type="term" value="C:cytoplasm"/>
    <property type="evidence" value="ECO:0007669"/>
    <property type="project" value="TreeGrafter"/>
</dbReference>
<dbReference type="InterPro" id="IPR023213">
    <property type="entry name" value="CAT-like_dom_sf"/>
</dbReference>
<keyword evidence="6" id="KW-0045">Antibiotic biosynthesis</keyword>
<feature type="coiled-coil region" evidence="7">
    <location>
        <begin position="1384"/>
        <end position="1416"/>
    </location>
</feature>
<dbReference type="RefSeq" id="WP_310942551.1">
    <property type="nucleotide sequence ID" value="NZ_JARUIS010000001.1"/>
</dbReference>
<protein>
    <submittedName>
        <fullName evidence="9">Amino acid adenylation domain-containing protein</fullName>
    </submittedName>
</protein>
<dbReference type="SUPFAM" id="SSF53335">
    <property type="entry name" value="S-adenosyl-L-methionine-dependent methyltransferases"/>
    <property type="match status" value="1"/>
</dbReference>
<dbReference type="Gene3D" id="3.30.559.30">
    <property type="entry name" value="Nonribosomal peptide synthetase, condensation domain"/>
    <property type="match status" value="1"/>
</dbReference>
<dbReference type="PROSITE" id="PS00012">
    <property type="entry name" value="PHOSPHOPANTETHEINE"/>
    <property type="match status" value="1"/>
</dbReference>
<dbReference type="InterPro" id="IPR000873">
    <property type="entry name" value="AMP-dep_synth/lig_dom"/>
</dbReference>
<dbReference type="InterPro" id="IPR001242">
    <property type="entry name" value="Condensation_dom"/>
</dbReference>
<evidence type="ECO:0000256" key="3">
    <source>
        <dbReference type="ARBA" id="ARBA00022450"/>
    </source>
</evidence>
<feature type="domain" description="Carrier" evidence="8">
    <location>
        <begin position="1405"/>
        <end position="1486"/>
    </location>
</feature>
<dbReference type="InterPro" id="IPR010071">
    <property type="entry name" value="AA_adenyl_dom"/>
</dbReference>
<dbReference type="PANTHER" id="PTHR45527">
    <property type="entry name" value="NONRIBOSOMAL PEPTIDE SYNTHETASE"/>
    <property type="match status" value="1"/>
</dbReference>
<dbReference type="Gene3D" id="3.30.300.30">
    <property type="match status" value="2"/>
</dbReference>
<dbReference type="SUPFAM" id="SSF52777">
    <property type="entry name" value="CoA-dependent acyltransferases"/>
    <property type="match status" value="2"/>
</dbReference>
<dbReference type="Gene3D" id="3.40.50.1820">
    <property type="entry name" value="alpha/beta hydrolase"/>
    <property type="match status" value="1"/>
</dbReference>
<keyword evidence="5" id="KW-0436">Ligase</keyword>
<evidence type="ECO:0000256" key="5">
    <source>
        <dbReference type="ARBA" id="ARBA00022598"/>
    </source>
</evidence>
<evidence type="ECO:0000313" key="9">
    <source>
        <dbReference type="EMBL" id="MDS1001969.1"/>
    </source>
</evidence>
<comment type="caution">
    <text evidence="9">The sequence shown here is derived from an EMBL/GenBank/DDBJ whole genome shotgun (WGS) entry which is preliminary data.</text>
</comment>
<dbReference type="InterPro" id="IPR006162">
    <property type="entry name" value="Ppantetheine_attach_site"/>
</dbReference>
<sequence>MDIIGIIEECVKRGIQLWTENGRLHFKSPAGALDKDLKENLKRLKPELIIYLEEQKKNKIQSMEDGKYENFPITDIQGAYLVGRNKAYLYGGIGCKIYAEFMTKFTDYDRFLKAVDQLIQRHEMLRVKVSKEGKQVYLEELAENPVCVYDLSHKSQEEKDNVTKEIREKLQFKQYDPEKDALFDIGLCILNESEGILYLSLDMLLGDFVSIDIVVKDLEKLYEEEKLEPLVITFRDFIMYKNREKETMQFCSSYENDKNYWMNRIDTLPAEPELPKEEQFDIIQTGRFYHKEYLVSNEYWKIVEQLSRRYSVTPTSVILAVYSLALGRWSKNKDFLINITTLNRPAAHNQIDKIIGDFTTTTLFEVKNSKDLLFVDNVRAVQEQLFEDLEHNLFNGVGVLRELNRKNKRSFAPYVFTSTIGVDSENTALSKIKLLYKISQTPQVLIDCQISRQSEGVMINWDIREGVFLNEMIDDMFEVFKNTLTDFIKDDTNWEKKINLSLPSKTELIRKKVNGTKKDYPKENLVSGIYNSFRTYPDKTAVIFNDYSYSYKELGSYVAFVQEQLEKNKIQTGDRVGILLEKGIWQVASVIAVVSMGGIYVPIDIGQPWSRQETIIEQAAIKINIVQEKINGNNAKNIFISKEETISSVKKVKYNEVDPEKSAYTIFTSGSTGTPKGVEMSHVAAMNTITDMYQKFNITHKDKVLGLSNLYFDLSVFDVFGTLSIGGTLVVPLESRKREVSHWASLCHKYNVTILDMVPAQMEMYMAYVEADEKSQDNALRLVLMSGDWIPINLTKKIQSRFSNIDCIGLGGATEAGIWSIYYPTEKLEDTDKNVPYGTPLSNQRFYIIDENDNPCPDYVIGEICIAGDSLAVGYLNDEEMTKVKFGFSKQLGERIYRTGDLGSYRADGVIEFIGRKDTQVKINGYRVELGEVENALKRHMEIENAIVLKESDTSLAAYVKVGESINVENKLEERTFDEDKQLDISFEQDDLRQWVDQADNTALSYILKTLLEADIFKAIRKKYSLEEIGAALNIKPKYVQLLHRWLNALVKSEFIKQDRDLYYTEKSYSEDVAKNAEEKWRAIDAKVNYSDIMMNYIHDSAILLKEILRGEVHPHNLLFPQGKLDIEYALYKDNVVSRNINKVVQNEILNNISEKSNNKIRILEVGAGIGSLDLIKSLGGYDVEFYFTDISNFFFNEAKRNLKDYPWVVYKLYDINKANWEQGFENEKFDFIICGNVLHNAYDLGKALKNLKDMLSEDGEILITEEVKERYALLTSVEFEFAEAIQTYEDGRDSSRTIFMSYEDWKEKVNKLNGNIVLTYPRENDKLYAFGQELMIVKFNKQYSLQEESIKEYLNSQVPEYMVPGKIIFLNELPMTNNGKIDRKLLKNTLAKYENKFKENEIEEELDDLEFQIKNIWCEVIGCKNIRKNDDFYSVGGDSLLVAQVTSRMLQELEEAEGWEWDRLMVELMKNATISKIASRLRESTDKKPTHSKKKTNVSPLVEFKEADGKAVTIRVLFHAGTGTLSSYKELLPYLAEQCDDNEALLGFNFGNAEDYLGRSVDTFIIDSAKAYADILMEQETEKFEVIGYCVGGWIALETAKVLVEKGIEVSNVKIISSSLCGHNFDNDLLLERAFGISIGADVESAGYLGSNELIQEALSEVKAGQEDRGITTEELCQLSGKYKEIGLDFEKLSKMEQGDRLKCIYESLPKSEGAEENLQMFELLYQLFSHSFRGIMHYTPSRYVGDVHALFVEDDTKHFFPVKNISNEELWDNIVLGDLKIDYIPGEHGNCLKEPNVKTVAELIK</sequence>
<evidence type="ECO:0000256" key="4">
    <source>
        <dbReference type="ARBA" id="ARBA00022553"/>
    </source>
</evidence>
<dbReference type="InterPro" id="IPR036736">
    <property type="entry name" value="ACP-like_sf"/>
</dbReference>
<reference evidence="9" key="1">
    <citation type="submission" date="2023-04" db="EMBL/GenBank/DDBJ databases">
        <title>Assessment of the microbiological origin of a defect in Grana Padano cheese.</title>
        <authorList>
            <person name="Zago M."/>
            <person name="Rossetti L."/>
            <person name="Bonvini B."/>
            <person name="Carminati D."/>
            <person name="Giraffa G."/>
        </authorList>
    </citation>
    <scope>NUCLEOTIDE SEQUENCE</scope>
    <source>
        <strain evidence="9">4990</strain>
    </source>
</reference>
<dbReference type="SUPFAM" id="SSF56801">
    <property type="entry name" value="Acetyl-CoA synthetase-like"/>
    <property type="match status" value="1"/>
</dbReference>
<dbReference type="InterPro" id="IPR029058">
    <property type="entry name" value="AB_hydrolase_fold"/>
</dbReference>
<dbReference type="Gene3D" id="3.40.50.150">
    <property type="entry name" value="Vaccinia Virus protein VP39"/>
    <property type="match status" value="1"/>
</dbReference>
<dbReference type="EMBL" id="JARUIS010000001">
    <property type="protein sequence ID" value="MDS1001969.1"/>
    <property type="molecule type" value="Genomic_DNA"/>
</dbReference>
<dbReference type="GO" id="GO:0008610">
    <property type="term" value="P:lipid biosynthetic process"/>
    <property type="evidence" value="ECO:0007669"/>
    <property type="project" value="UniProtKB-ARBA"/>
</dbReference>
<dbReference type="PROSITE" id="PS50075">
    <property type="entry name" value="CARRIER"/>
    <property type="match status" value="1"/>
</dbReference>
<dbReference type="Pfam" id="PF18563">
    <property type="entry name" value="TubC_N"/>
    <property type="match status" value="1"/>
</dbReference>
<comment type="cofactor">
    <cofactor evidence="1">
        <name>pantetheine 4'-phosphate</name>
        <dbReference type="ChEBI" id="CHEBI:47942"/>
    </cofactor>
</comment>
<dbReference type="Pfam" id="PF00668">
    <property type="entry name" value="Condensation"/>
    <property type="match status" value="1"/>
</dbReference>
<dbReference type="InterPro" id="IPR045851">
    <property type="entry name" value="AMP-bd_C_sf"/>
</dbReference>
<gene>
    <name evidence="9" type="ORF">P9J83_00400</name>
</gene>
<dbReference type="InterPro" id="IPR044894">
    <property type="entry name" value="TubC_N_sf"/>
</dbReference>
<evidence type="ECO:0000256" key="6">
    <source>
        <dbReference type="ARBA" id="ARBA00023194"/>
    </source>
</evidence>
<evidence type="ECO:0000256" key="7">
    <source>
        <dbReference type="SAM" id="Coils"/>
    </source>
</evidence>
<comment type="pathway">
    <text evidence="2">Siderophore biosynthesis.</text>
</comment>
<dbReference type="PANTHER" id="PTHR45527:SF10">
    <property type="entry name" value="PYOCHELIN SYNTHASE PCHF"/>
    <property type="match status" value="1"/>
</dbReference>
<dbReference type="Pfam" id="PF00975">
    <property type="entry name" value="Thioesterase"/>
    <property type="match status" value="1"/>
</dbReference>
<dbReference type="Gene3D" id="1.10.1200.10">
    <property type="entry name" value="ACP-like"/>
    <property type="match status" value="1"/>
</dbReference>
<evidence type="ECO:0000256" key="2">
    <source>
        <dbReference type="ARBA" id="ARBA00004924"/>
    </source>
</evidence>
<dbReference type="Pfam" id="PF08242">
    <property type="entry name" value="Methyltransf_12"/>
    <property type="match status" value="1"/>
</dbReference>
<evidence type="ECO:0000259" key="8">
    <source>
        <dbReference type="PROSITE" id="PS50075"/>
    </source>
</evidence>
<accession>A0AAE4FIE7</accession>
<dbReference type="Gene3D" id="3.40.50.12780">
    <property type="entry name" value="N-terminal domain of ligase-like"/>
    <property type="match status" value="1"/>
</dbReference>
<dbReference type="InterPro" id="IPR029063">
    <property type="entry name" value="SAM-dependent_MTases_sf"/>
</dbReference>
<name>A0AAE4FIE7_CLOSG</name>
<evidence type="ECO:0000313" key="10">
    <source>
        <dbReference type="Proteomes" id="UP001182303"/>
    </source>
</evidence>
<dbReference type="Pfam" id="PF00550">
    <property type="entry name" value="PP-binding"/>
    <property type="match status" value="1"/>
</dbReference>
<dbReference type="InterPro" id="IPR009081">
    <property type="entry name" value="PP-bd_ACP"/>
</dbReference>
<dbReference type="Gene3D" id="1.10.10.1830">
    <property type="entry name" value="Non-ribosomal peptide synthase, adenylation domain"/>
    <property type="match status" value="1"/>
</dbReference>
<organism evidence="9 10">
    <name type="scientific">Clostridium sporogenes</name>
    <dbReference type="NCBI Taxonomy" id="1509"/>
    <lineage>
        <taxon>Bacteria</taxon>
        <taxon>Bacillati</taxon>
        <taxon>Bacillota</taxon>
        <taxon>Clostridia</taxon>
        <taxon>Eubacteriales</taxon>
        <taxon>Clostridiaceae</taxon>
        <taxon>Clostridium</taxon>
    </lineage>
</organism>
<dbReference type="InterPro" id="IPR013217">
    <property type="entry name" value="Methyltransf_12"/>
</dbReference>
<keyword evidence="4" id="KW-0597">Phosphoprotein</keyword>
<dbReference type="InterPro" id="IPR041464">
    <property type="entry name" value="TubC_N"/>
</dbReference>
<dbReference type="CDD" id="cd19535">
    <property type="entry name" value="Cyc_NRPS"/>
    <property type="match status" value="1"/>
</dbReference>
<dbReference type="GO" id="GO:0009403">
    <property type="term" value="P:toxin biosynthetic process"/>
    <property type="evidence" value="ECO:0007669"/>
    <property type="project" value="UniProtKB-ARBA"/>
</dbReference>
<keyword evidence="3" id="KW-0596">Phosphopantetheine</keyword>
<dbReference type="GO" id="GO:0031177">
    <property type="term" value="F:phosphopantetheine binding"/>
    <property type="evidence" value="ECO:0007669"/>
    <property type="project" value="TreeGrafter"/>
</dbReference>